<dbReference type="InterPro" id="IPR021255">
    <property type="entry name" value="DUF2807"/>
</dbReference>
<sequence length="249" mass="28083">MKKYIYILFTIVLLSCNAKVMPDCLQNAGPIIQMEIPVSTFNKIIVFERVQLILKEAPEYKVIVETGEYLRDDIEVKIEDDVLLLKDHNACNITRDYGITKIYVSAPNITDLRSSSGLPILSDGILNYPNLTLLSEDFDAEGEYHTVGDFRLEVNCTNLQVVTNNLSHIYLNGTVENLEIGFYSGDSRFEGRNLVAQNISIFQRSSNDMILNPQASLRGEIRSTGNVIVVNKPPVVDVQTYYKGRLIIE</sequence>
<feature type="domain" description="Putative auto-transporter adhesin head GIN" evidence="2">
    <location>
        <begin position="41"/>
        <end position="233"/>
    </location>
</feature>
<dbReference type="Pfam" id="PF10988">
    <property type="entry name" value="DUF2807"/>
    <property type="match status" value="1"/>
</dbReference>
<dbReference type="EMBL" id="SDDZ01000016">
    <property type="protein sequence ID" value="RXJ44520.1"/>
    <property type="molecule type" value="Genomic_DNA"/>
</dbReference>
<proteinExistence type="predicted"/>
<dbReference type="RefSeq" id="WP_129018712.1">
    <property type="nucleotide sequence ID" value="NZ_SDDZ01000016.1"/>
</dbReference>
<organism evidence="3 4">
    <name type="scientific">Gelidibacter gilvus</name>
    <dbReference type="NCBI Taxonomy" id="59602"/>
    <lineage>
        <taxon>Bacteria</taxon>
        <taxon>Pseudomonadati</taxon>
        <taxon>Bacteroidota</taxon>
        <taxon>Flavobacteriia</taxon>
        <taxon>Flavobacteriales</taxon>
        <taxon>Flavobacteriaceae</taxon>
        <taxon>Gelidibacter</taxon>
    </lineage>
</organism>
<reference evidence="3 4" key="1">
    <citation type="submission" date="2019-01" db="EMBL/GenBank/DDBJ databases">
        <title>Genome sequence of the Antarctic species Gelidibacter gilvus ACAM 158(T).</title>
        <authorList>
            <person name="Bowman J.P."/>
        </authorList>
    </citation>
    <scope>NUCLEOTIDE SEQUENCE [LARGE SCALE GENOMIC DNA]</scope>
    <source>
        <strain evidence="3 4">IC158</strain>
    </source>
</reference>
<evidence type="ECO:0000256" key="1">
    <source>
        <dbReference type="SAM" id="SignalP"/>
    </source>
</evidence>
<name>A0A4Q0XDV1_9FLAO</name>
<keyword evidence="1" id="KW-0732">Signal</keyword>
<dbReference type="PROSITE" id="PS51257">
    <property type="entry name" value="PROKAR_LIPOPROTEIN"/>
    <property type="match status" value="1"/>
</dbReference>
<dbReference type="AlphaFoldDB" id="A0A4Q0XDV1"/>
<evidence type="ECO:0000313" key="4">
    <source>
        <dbReference type="Proteomes" id="UP000289792"/>
    </source>
</evidence>
<dbReference type="OrthoDB" id="1466971at2"/>
<feature type="chain" id="PRO_5020363492" evidence="1">
    <location>
        <begin position="21"/>
        <end position="249"/>
    </location>
</feature>
<gene>
    <name evidence="3" type="ORF">ESZ48_17035</name>
</gene>
<evidence type="ECO:0000313" key="3">
    <source>
        <dbReference type="EMBL" id="RXJ44520.1"/>
    </source>
</evidence>
<feature type="signal peptide" evidence="1">
    <location>
        <begin position="1"/>
        <end position="20"/>
    </location>
</feature>
<evidence type="ECO:0000259" key="2">
    <source>
        <dbReference type="Pfam" id="PF10988"/>
    </source>
</evidence>
<dbReference type="Proteomes" id="UP000289792">
    <property type="component" value="Unassembled WGS sequence"/>
</dbReference>
<keyword evidence="4" id="KW-1185">Reference proteome</keyword>
<comment type="caution">
    <text evidence="3">The sequence shown here is derived from an EMBL/GenBank/DDBJ whole genome shotgun (WGS) entry which is preliminary data.</text>
</comment>
<accession>A0A4Q0XDV1</accession>
<dbReference type="Gene3D" id="2.160.20.120">
    <property type="match status" value="1"/>
</dbReference>
<protein>
    <submittedName>
        <fullName evidence="3">DUF2807 domain-containing protein</fullName>
    </submittedName>
</protein>